<dbReference type="Proteomes" id="UP001500604">
    <property type="component" value="Unassembled WGS sequence"/>
</dbReference>
<evidence type="ECO:0000259" key="4">
    <source>
        <dbReference type="Pfam" id="PF25973"/>
    </source>
</evidence>
<dbReference type="NCBIfam" id="TIGR01730">
    <property type="entry name" value="RND_mfp"/>
    <property type="match status" value="1"/>
</dbReference>
<dbReference type="PANTHER" id="PTHR30469:SF38">
    <property type="entry name" value="HLYD FAMILY SECRETION PROTEIN"/>
    <property type="match status" value="1"/>
</dbReference>
<evidence type="ECO:0000256" key="1">
    <source>
        <dbReference type="ARBA" id="ARBA00009477"/>
    </source>
</evidence>
<dbReference type="InterPro" id="IPR058647">
    <property type="entry name" value="BSH_CzcB-like"/>
</dbReference>
<dbReference type="Pfam" id="PF25973">
    <property type="entry name" value="BSH_CzcB"/>
    <property type="match status" value="1"/>
</dbReference>
<name>A0ABP8V7I9_9GAMM</name>
<dbReference type="InterPro" id="IPR006143">
    <property type="entry name" value="RND_pump_MFP"/>
</dbReference>
<feature type="domain" description="CusB-like beta-barrel" evidence="3">
    <location>
        <begin position="162"/>
        <end position="228"/>
    </location>
</feature>
<evidence type="ECO:0000313" key="5">
    <source>
        <dbReference type="EMBL" id="GAA4651766.1"/>
    </source>
</evidence>
<feature type="coiled-coil region" evidence="2">
    <location>
        <begin position="45"/>
        <end position="95"/>
    </location>
</feature>
<dbReference type="Gene3D" id="2.40.50.100">
    <property type="match status" value="1"/>
</dbReference>
<evidence type="ECO:0000313" key="6">
    <source>
        <dbReference type="Proteomes" id="UP001500604"/>
    </source>
</evidence>
<protein>
    <submittedName>
        <fullName evidence="5">Efflux RND transporter periplasmic adaptor subunit</fullName>
    </submittedName>
</protein>
<gene>
    <name evidence="5" type="ORF">GCM10023116_40500</name>
</gene>
<evidence type="ECO:0000259" key="3">
    <source>
        <dbReference type="Pfam" id="PF25954"/>
    </source>
</evidence>
<proteinExistence type="inferred from homology"/>
<accession>A0ABP8V7I9</accession>
<dbReference type="Gene3D" id="2.40.30.170">
    <property type="match status" value="1"/>
</dbReference>
<dbReference type="SUPFAM" id="SSF111369">
    <property type="entry name" value="HlyD-like secretion proteins"/>
    <property type="match status" value="1"/>
</dbReference>
<dbReference type="Gene3D" id="1.10.287.470">
    <property type="entry name" value="Helix hairpin bin"/>
    <property type="match status" value="1"/>
</dbReference>
<evidence type="ECO:0000256" key="2">
    <source>
        <dbReference type="SAM" id="Coils"/>
    </source>
</evidence>
<dbReference type="PANTHER" id="PTHR30469">
    <property type="entry name" value="MULTIDRUG RESISTANCE PROTEIN MDTA"/>
    <property type="match status" value="1"/>
</dbReference>
<keyword evidence="6" id="KW-1185">Reference proteome</keyword>
<reference evidence="6" key="1">
    <citation type="journal article" date="2019" name="Int. J. Syst. Evol. Microbiol.">
        <title>The Global Catalogue of Microorganisms (GCM) 10K type strain sequencing project: providing services to taxonomists for standard genome sequencing and annotation.</title>
        <authorList>
            <consortium name="The Broad Institute Genomics Platform"/>
            <consortium name="The Broad Institute Genome Sequencing Center for Infectious Disease"/>
            <person name="Wu L."/>
            <person name="Ma J."/>
        </authorList>
    </citation>
    <scope>NUCLEOTIDE SEQUENCE [LARGE SCALE GENOMIC DNA]</scope>
    <source>
        <strain evidence="6">JCM 17805</strain>
    </source>
</reference>
<dbReference type="InterPro" id="IPR058792">
    <property type="entry name" value="Beta-barrel_RND_2"/>
</dbReference>
<dbReference type="EMBL" id="BAABFL010000462">
    <property type="protein sequence ID" value="GAA4651766.1"/>
    <property type="molecule type" value="Genomic_DNA"/>
</dbReference>
<feature type="domain" description="CzcB-like barrel-sandwich hybrid" evidence="4">
    <location>
        <begin position="23"/>
        <end position="148"/>
    </location>
</feature>
<dbReference type="Pfam" id="PF25954">
    <property type="entry name" value="Beta-barrel_RND_2"/>
    <property type="match status" value="1"/>
</dbReference>
<sequence>MQYQETTRPIQTSGQLTYKATQKLSFKTSGPVASIQVDESDTVEKDQLLASLNTEEVEAQVAEAEARYQEALRNLQRLQRLHRQQAISLDQLQAAQTSVDVAESRLRIARFNNRYSHIRAPGRGRIIERLIEPGELISPQQTAFLLADEAKGWIMRTGLSDRDVVRVQTGDPATIHFDAYPGASFTGCVTEIAPAADSRTGTFDLEISLDSPPKRLYQGFIGRITITPADTQRIARLPANALVSAEKGQGIIYVADPTSDRIIQHRVDILWLDNQSLAIQSSLPEGTPVITRGASFLKPDDTVQSAPVANRQ</sequence>
<organism evidence="5 6">
    <name type="scientific">Kistimonas scapharcae</name>
    <dbReference type="NCBI Taxonomy" id="1036133"/>
    <lineage>
        <taxon>Bacteria</taxon>
        <taxon>Pseudomonadati</taxon>
        <taxon>Pseudomonadota</taxon>
        <taxon>Gammaproteobacteria</taxon>
        <taxon>Oceanospirillales</taxon>
        <taxon>Endozoicomonadaceae</taxon>
        <taxon>Kistimonas</taxon>
    </lineage>
</organism>
<keyword evidence="2" id="KW-0175">Coiled coil</keyword>
<comment type="similarity">
    <text evidence="1">Belongs to the membrane fusion protein (MFP) (TC 8.A.1) family.</text>
</comment>
<comment type="caution">
    <text evidence="5">The sequence shown here is derived from an EMBL/GenBank/DDBJ whole genome shotgun (WGS) entry which is preliminary data.</text>
</comment>